<name>A0A1V8SZ32_9PEZI</name>
<dbReference type="PANTHER" id="PTHR21349:SF0">
    <property type="entry name" value="LARGE RIBOSOMAL SUBUNIT PROTEIN BL21M"/>
    <property type="match status" value="1"/>
</dbReference>
<dbReference type="Proteomes" id="UP000192596">
    <property type="component" value="Unassembled WGS sequence"/>
</dbReference>
<proteinExistence type="inferred from homology"/>
<sequence length="255" mass="27822">MAASLLHVVKRSTLSSRNYLPPTFLLPWTANLTTVTHSTTPDLPPSSLLTPDAPLVAASPAPSSTTIHQPLSSPPAAARDASPSLTTLLPALRAQTPHYIQAHIHGKPYLLTPGDTLRLPFRMPGVEPGDILRLDRATLYGSREYTLKPPAPTPMLRSPAAAFGRQTREVEGGGQVEVGMAPHFIPHIAKGKVTYLDEGLFVCRAVVMGVESEPMRVMEKTKRRQRHVKRVKSKGAFTILKIREIRLRGEGEGEE</sequence>
<dbReference type="OrthoDB" id="5994at2759"/>
<keyword evidence="5" id="KW-1185">Reference proteome</keyword>
<gene>
    <name evidence="4" type="ORF">B0A48_10762</name>
</gene>
<accession>A0A1V8SZ32</accession>
<comment type="caution">
    <text evidence="4">The sequence shown here is derived from an EMBL/GenBank/DDBJ whole genome shotgun (WGS) entry which is preliminary data.</text>
</comment>
<comment type="similarity">
    <text evidence="1">Belongs to the bacterial ribosomal protein bL21 family.</text>
</comment>
<dbReference type="InterPro" id="IPR028909">
    <property type="entry name" value="bL21-like"/>
</dbReference>
<evidence type="ECO:0000256" key="3">
    <source>
        <dbReference type="SAM" id="MobiDB-lite"/>
    </source>
</evidence>
<evidence type="ECO:0000313" key="4">
    <source>
        <dbReference type="EMBL" id="OQO04152.1"/>
    </source>
</evidence>
<dbReference type="PANTHER" id="PTHR21349">
    <property type="entry name" value="50S RIBOSOMAL PROTEIN L21"/>
    <property type="match status" value="1"/>
</dbReference>
<dbReference type="EMBL" id="NAJO01000022">
    <property type="protein sequence ID" value="OQO04152.1"/>
    <property type="molecule type" value="Genomic_DNA"/>
</dbReference>
<dbReference type="SUPFAM" id="SSF141091">
    <property type="entry name" value="L21p-like"/>
    <property type="match status" value="2"/>
</dbReference>
<protein>
    <recommendedName>
        <fullName evidence="2">Large ribosomal subunit protein bL21m</fullName>
    </recommendedName>
</protein>
<dbReference type="STRING" id="1507870.A0A1V8SZ32"/>
<dbReference type="InterPro" id="IPR036164">
    <property type="entry name" value="bL21-like_sf"/>
</dbReference>
<dbReference type="AlphaFoldDB" id="A0A1V8SZ32"/>
<dbReference type="FunCoup" id="A0A1V8SZ32">
    <property type="interactions" value="305"/>
</dbReference>
<feature type="region of interest" description="Disordered" evidence="3">
    <location>
        <begin position="57"/>
        <end position="81"/>
    </location>
</feature>
<organism evidence="4 5">
    <name type="scientific">Cryoendolithus antarcticus</name>
    <dbReference type="NCBI Taxonomy" id="1507870"/>
    <lineage>
        <taxon>Eukaryota</taxon>
        <taxon>Fungi</taxon>
        <taxon>Dikarya</taxon>
        <taxon>Ascomycota</taxon>
        <taxon>Pezizomycotina</taxon>
        <taxon>Dothideomycetes</taxon>
        <taxon>Dothideomycetidae</taxon>
        <taxon>Cladosporiales</taxon>
        <taxon>Cladosporiaceae</taxon>
        <taxon>Cryoendolithus</taxon>
    </lineage>
</organism>
<dbReference type="GO" id="GO:0003735">
    <property type="term" value="F:structural constituent of ribosome"/>
    <property type="evidence" value="ECO:0007669"/>
    <property type="project" value="TreeGrafter"/>
</dbReference>
<evidence type="ECO:0000256" key="1">
    <source>
        <dbReference type="ARBA" id="ARBA00008563"/>
    </source>
</evidence>
<dbReference type="InParanoid" id="A0A1V8SZ32"/>
<evidence type="ECO:0000256" key="2">
    <source>
        <dbReference type="ARBA" id="ARBA00044129"/>
    </source>
</evidence>
<evidence type="ECO:0000313" key="5">
    <source>
        <dbReference type="Proteomes" id="UP000192596"/>
    </source>
</evidence>
<dbReference type="GO" id="GO:0005762">
    <property type="term" value="C:mitochondrial large ribosomal subunit"/>
    <property type="evidence" value="ECO:0007669"/>
    <property type="project" value="TreeGrafter"/>
</dbReference>
<reference evidence="5" key="1">
    <citation type="submission" date="2017-03" db="EMBL/GenBank/DDBJ databases">
        <title>Genomes of endolithic fungi from Antarctica.</title>
        <authorList>
            <person name="Coleine C."/>
            <person name="Masonjones S."/>
            <person name="Stajich J.E."/>
        </authorList>
    </citation>
    <scope>NUCLEOTIDE SEQUENCE [LARGE SCALE GENOMIC DNA]</scope>
    <source>
        <strain evidence="5">CCFEE 5527</strain>
    </source>
</reference>